<reference evidence="3" key="1">
    <citation type="submission" date="2022-07" db="EMBL/GenBank/DDBJ databases">
        <title>Tahibacter sp., a new gammaproteobacterium isolated from the silt sample collected at pig farm.</title>
        <authorList>
            <person name="Chen H."/>
        </authorList>
    </citation>
    <scope>NUCLEOTIDE SEQUENCE</scope>
    <source>
        <strain evidence="3">P2K</strain>
    </source>
</reference>
<name>A0ABT1QWI8_9GAMM</name>
<dbReference type="Pfam" id="PF13386">
    <property type="entry name" value="DsbD_2"/>
    <property type="match status" value="1"/>
</dbReference>
<keyword evidence="1" id="KW-0812">Transmembrane</keyword>
<keyword evidence="1" id="KW-1133">Transmembrane helix</keyword>
<evidence type="ECO:0000313" key="4">
    <source>
        <dbReference type="Proteomes" id="UP001165498"/>
    </source>
</evidence>
<dbReference type="InterPro" id="IPR039447">
    <property type="entry name" value="UreH-like_TM_dom"/>
</dbReference>
<dbReference type="RefSeq" id="WP_255915828.1">
    <property type="nucleotide sequence ID" value="NZ_JANFQO010000019.1"/>
</dbReference>
<evidence type="ECO:0000259" key="2">
    <source>
        <dbReference type="Pfam" id="PF13386"/>
    </source>
</evidence>
<evidence type="ECO:0000256" key="1">
    <source>
        <dbReference type="SAM" id="Phobius"/>
    </source>
</evidence>
<comment type="caution">
    <text evidence="3">The sequence shown here is derived from an EMBL/GenBank/DDBJ whole genome shotgun (WGS) entry which is preliminary data.</text>
</comment>
<dbReference type="EMBL" id="JANFQO010000019">
    <property type="protein sequence ID" value="MCQ4166640.1"/>
    <property type="molecule type" value="Genomic_DNA"/>
</dbReference>
<feature type="transmembrane region" description="Helical" evidence="1">
    <location>
        <begin position="167"/>
        <end position="191"/>
    </location>
</feature>
<keyword evidence="1" id="KW-0472">Membrane</keyword>
<feature type="transmembrane region" description="Helical" evidence="1">
    <location>
        <begin position="203"/>
        <end position="222"/>
    </location>
</feature>
<feature type="transmembrane region" description="Helical" evidence="1">
    <location>
        <begin position="55"/>
        <end position="75"/>
    </location>
</feature>
<feature type="domain" description="Urease accessory protein UreH-like transmembrane" evidence="2">
    <location>
        <begin position="10"/>
        <end position="211"/>
    </location>
</feature>
<accession>A0ABT1QWI8</accession>
<feature type="transmembrane region" description="Helical" evidence="1">
    <location>
        <begin position="81"/>
        <end position="99"/>
    </location>
</feature>
<organism evidence="3 4">
    <name type="scientific">Tahibacter harae</name>
    <dbReference type="NCBI Taxonomy" id="2963937"/>
    <lineage>
        <taxon>Bacteria</taxon>
        <taxon>Pseudomonadati</taxon>
        <taxon>Pseudomonadota</taxon>
        <taxon>Gammaproteobacteria</taxon>
        <taxon>Lysobacterales</taxon>
        <taxon>Rhodanobacteraceae</taxon>
        <taxon>Tahibacter</taxon>
    </lineage>
</organism>
<proteinExistence type="predicted"/>
<feature type="transmembrane region" description="Helical" evidence="1">
    <location>
        <begin position="6"/>
        <end position="34"/>
    </location>
</feature>
<dbReference type="Proteomes" id="UP001165498">
    <property type="component" value="Unassembled WGS sequence"/>
</dbReference>
<protein>
    <submittedName>
        <fullName evidence="3">Sulfite exporter TauE/SafE family protein</fullName>
    </submittedName>
</protein>
<sequence length="237" mass="24134">MPIDWLALGAALISGLAGSVHCVAMCGGVATGLGSLAGQGRPGFGAALRINGGRILGYGLAGVAVGSVGHGLLMVAPQLGLALRVALGAALVLIALRLLDSGRRLAALHKSGAALWQWLAPLRRRLLPANTAARQLGLGMLWGWMPCGLSSAVLFAAWLQADVLQSALLMLAFGLGTLPAMLPLSYSGLRLGGLFARPGLRRAGGVLVLLSGVLTMAAPWLMHSPLLQPLLAGLGCH</sequence>
<keyword evidence="4" id="KW-1185">Reference proteome</keyword>
<feature type="transmembrane region" description="Helical" evidence="1">
    <location>
        <begin position="141"/>
        <end position="161"/>
    </location>
</feature>
<dbReference type="PANTHER" id="PTHR42208">
    <property type="entry name" value="HEAVY METAL TRANSPORTER-RELATED"/>
    <property type="match status" value="1"/>
</dbReference>
<dbReference type="PANTHER" id="PTHR42208:SF1">
    <property type="entry name" value="HEAVY METAL TRANSPORTER"/>
    <property type="match status" value="1"/>
</dbReference>
<evidence type="ECO:0000313" key="3">
    <source>
        <dbReference type="EMBL" id="MCQ4166640.1"/>
    </source>
</evidence>
<gene>
    <name evidence="3" type="ORF">NM961_18150</name>
</gene>